<feature type="compositionally biased region" description="Basic and acidic residues" evidence="1">
    <location>
        <begin position="48"/>
        <end position="68"/>
    </location>
</feature>
<dbReference type="EMBL" id="JABANM010019075">
    <property type="protein sequence ID" value="KAF4725069.1"/>
    <property type="molecule type" value="Genomic_DNA"/>
</dbReference>
<proteinExistence type="predicted"/>
<protein>
    <submittedName>
        <fullName evidence="2">Uncharacterized protein</fullName>
    </submittedName>
</protein>
<feature type="non-terminal residue" evidence="2">
    <location>
        <position position="1"/>
    </location>
</feature>
<reference evidence="2 3" key="1">
    <citation type="submission" date="2020-04" db="EMBL/GenBank/DDBJ databases">
        <title>Perkinsus olseni comparative genomics.</title>
        <authorList>
            <person name="Bogema D.R."/>
        </authorList>
    </citation>
    <scope>NUCLEOTIDE SEQUENCE [LARGE SCALE GENOMIC DNA]</scope>
    <source>
        <strain evidence="2">ATCC PRA-205</strain>
    </source>
</reference>
<accession>A0A7J6RWI4</accession>
<evidence type="ECO:0000256" key="1">
    <source>
        <dbReference type="SAM" id="MobiDB-lite"/>
    </source>
</evidence>
<gene>
    <name evidence="2" type="ORF">FOZ62_015291</name>
</gene>
<evidence type="ECO:0000313" key="3">
    <source>
        <dbReference type="Proteomes" id="UP000574390"/>
    </source>
</evidence>
<dbReference type="AlphaFoldDB" id="A0A7J6RWI4"/>
<dbReference type="Proteomes" id="UP000574390">
    <property type="component" value="Unassembled WGS sequence"/>
</dbReference>
<sequence length="112" mass="12125">ALLEENEQEVPSWFMSLMRDVTSSKGSRYGPGKGRVKGGPRSASFASRDFRQHSSSGDFRRFEMDNGRTRGLSSPRKGGGGINRRSTASSPFVRGDGGFRGKPLLSPSSLAE</sequence>
<comment type="caution">
    <text evidence="2">The sequence shown here is derived from an EMBL/GenBank/DDBJ whole genome shotgun (WGS) entry which is preliminary data.</text>
</comment>
<organism evidence="2 3">
    <name type="scientific">Perkinsus olseni</name>
    <name type="common">Perkinsus atlanticus</name>
    <dbReference type="NCBI Taxonomy" id="32597"/>
    <lineage>
        <taxon>Eukaryota</taxon>
        <taxon>Sar</taxon>
        <taxon>Alveolata</taxon>
        <taxon>Perkinsozoa</taxon>
        <taxon>Perkinsea</taxon>
        <taxon>Perkinsida</taxon>
        <taxon>Perkinsidae</taxon>
        <taxon>Perkinsus</taxon>
    </lineage>
</organism>
<name>A0A7J6RWI4_PEROL</name>
<feature type="region of interest" description="Disordered" evidence="1">
    <location>
        <begin position="22"/>
        <end position="112"/>
    </location>
</feature>
<evidence type="ECO:0000313" key="2">
    <source>
        <dbReference type="EMBL" id="KAF4725069.1"/>
    </source>
</evidence>